<reference evidence="2" key="1">
    <citation type="submission" date="2016-11" db="UniProtKB">
        <authorList>
            <consortium name="WormBaseParasite"/>
        </authorList>
    </citation>
    <scope>IDENTIFICATION</scope>
    <source>
        <strain evidence="2">KR3021</strain>
    </source>
</reference>
<protein>
    <submittedName>
        <fullName evidence="2">Glycosyl transferase family 2</fullName>
    </submittedName>
</protein>
<dbReference type="Proteomes" id="UP000095286">
    <property type="component" value="Unplaced"/>
</dbReference>
<organism evidence="1 2">
    <name type="scientific">Rhabditophanes sp. KR3021</name>
    <dbReference type="NCBI Taxonomy" id="114890"/>
    <lineage>
        <taxon>Eukaryota</taxon>
        <taxon>Metazoa</taxon>
        <taxon>Ecdysozoa</taxon>
        <taxon>Nematoda</taxon>
        <taxon>Chromadorea</taxon>
        <taxon>Rhabditida</taxon>
        <taxon>Tylenchina</taxon>
        <taxon>Panagrolaimomorpha</taxon>
        <taxon>Strongyloidoidea</taxon>
        <taxon>Alloionematidae</taxon>
        <taxon>Rhabditophanes</taxon>
    </lineage>
</organism>
<evidence type="ECO:0000313" key="2">
    <source>
        <dbReference type="WBParaSite" id="RSKR_0000805000.1"/>
    </source>
</evidence>
<evidence type="ECO:0000313" key="1">
    <source>
        <dbReference type="Proteomes" id="UP000095286"/>
    </source>
</evidence>
<sequence>MTCEDIKSRGEYVNKAQSKIESQFPLAFARSVYKDYYIIETMFLLSFAPQNQYCFIIDKKQNEKFIEQMKSLANCFPNVYLITDKFDMNELGYNINLAYYNCFETLQDKPWKYIFTLNNDDIQLKTNREMVEILSLYNGAADILFSADQEYIKGRYDEHKQWTYESLNFFNDDTFHNKHKMHLNQNITFQKGYVEASLPRQAVDYLLKNISITKFLRQVDDHKHFAVDEIVWSTLMSDPILNIPGHIHPNCVNNHSKYANAFMTRKSFWARYSKCNSKNVRHNICLLNMEQLVNMKEWPHLFGNKFKAEFDFGGLFCWAEYLYNKTHHHKYIPINKDFYNRLPVVAYNNLRKTLSIRSSLCQVSLSMMDKYNSFFNTSVLKYNNLN</sequence>
<dbReference type="WBParaSite" id="RSKR_0000805000.1">
    <property type="protein sequence ID" value="RSKR_0000805000.1"/>
    <property type="gene ID" value="RSKR_0000805000"/>
</dbReference>
<accession>A0AC35U606</accession>
<proteinExistence type="predicted"/>
<name>A0AC35U606_9BILA</name>